<dbReference type="RefSeq" id="WP_313975426.1">
    <property type="nucleotide sequence ID" value="NZ_JASJOS010000001.1"/>
</dbReference>
<dbReference type="Proteomes" id="UP001241110">
    <property type="component" value="Unassembled WGS sequence"/>
</dbReference>
<keyword evidence="1" id="KW-1133">Transmembrane helix</keyword>
<sequence>MFKQFLDKVAGADVYLTISLLIFIFFFIGMAIWLVFADKKYIQKMKHLPVESED</sequence>
<evidence type="ECO:0000256" key="1">
    <source>
        <dbReference type="SAM" id="Phobius"/>
    </source>
</evidence>
<dbReference type="AlphaFoldDB" id="A0AAE3QH81"/>
<accession>A0AAE3QH81</accession>
<dbReference type="EMBL" id="JASJOS010000001">
    <property type="protein sequence ID" value="MDJ1479337.1"/>
    <property type="molecule type" value="Genomic_DNA"/>
</dbReference>
<keyword evidence="1" id="KW-0812">Transmembrane</keyword>
<keyword evidence="1" id="KW-0472">Membrane</keyword>
<comment type="caution">
    <text evidence="2">The sequence shown here is derived from an EMBL/GenBank/DDBJ whole genome shotgun (WGS) entry which is preliminary data.</text>
</comment>
<protein>
    <recommendedName>
        <fullName evidence="4">CcoQ/FixQ family Cbb3-type cytochrome c oxidase assembly chaperone</fullName>
    </recommendedName>
</protein>
<evidence type="ECO:0000313" key="2">
    <source>
        <dbReference type="EMBL" id="MDJ1479337.1"/>
    </source>
</evidence>
<gene>
    <name evidence="2" type="ORF">QNI16_02500</name>
</gene>
<evidence type="ECO:0000313" key="3">
    <source>
        <dbReference type="Proteomes" id="UP001241110"/>
    </source>
</evidence>
<reference evidence="2" key="1">
    <citation type="submission" date="2023-05" db="EMBL/GenBank/DDBJ databases">
        <authorList>
            <person name="Zhang X."/>
        </authorList>
    </citation>
    <scope>NUCLEOTIDE SEQUENCE</scope>
    <source>
        <strain evidence="2">YF14B1</strain>
    </source>
</reference>
<organism evidence="2 3">
    <name type="scientific">Xanthocytophaga flava</name>
    <dbReference type="NCBI Taxonomy" id="3048013"/>
    <lineage>
        <taxon>Bacteria</taxon>
        <taxon>Pseudomonadati</taxon>
        <taxon>Bacteroidota</taxon>
        <taxon>Cytophagia</taxon>
        <taxon>Cytophagales</taxon>
        <taxon>Rhodocytophagaceae</taxon>
        <taxon>Xanthocytophaga</taxon>
    </lineage>
</organism>
<evidence type="ECO:0008006" key="4">
    <source>
        <dbReference type="Google" id="ProtNLM"/>
    </source>
</evidence>
<name>A0AAE3QH81_9BACT</name>
<proteinExistence type="predicted"/>
<feature type="transmembrane region" description="Helical" evidence="1">
    <location>
        <begin position="14"/>
        <end position="36"/>
    </location>
</feature>